<dbReference type="GO" id="GO:0016117">
    <property type="term" value="P:carotenoid biosynthetic process"/>
    <property type="evidence" value="ECO:0007669"/>
    <property type="project" value="UniProtKB-KW"/>
</dbReference>
<evidence type="ECO:0000259" key="7">
    <source>
        <dbReference type="Pfam" id="PF01593"/>
    </source>
</evidence>
<keyword evidence="3 5" id="KW-0125">Carotenoid biosynthesis</keyword>
<dbReference type="EMBL" id="JADWYR010000001">
    <property type="protein sequence ID" value="MBG9375644.1"/>
    <property type="molecule type" value="Genomic_DNA"/>
</dbReference>
<dbReference type="InterPro" id="IPR014105">
    <property type="entry name" value="Carotenoid/retinoid_OxRdtase"/>
</dbReference>
<keyword evidence="4 5" id="KW-0560">Oxidoreductase</keyword>
<comment type="pathway">
    <text evidence="1 5">Carotenoid biosynthesis.</text>
</comment>
<gene>
    <name evidence="8" type="primary">crtI</name>
    <name evidence="8" type="ORF">I5907_05325</name>
</gene>
<evidence type="ECO:0000313" key="9">
    <source>
        <dbReference type="Proteomes" id="UP000628448"/>
    </source>
</evidence>
<dbReference type="PANTHER" id="PTHR43734">
    <property type="entry name" value="PHYTOENE DESATURASE"/>
    <property type="match status" value="1"/>
</dbReference>
<dbReference type="AlphaFoldDB" id="A0A931GXG4"/>
<dbReference type="GO" id="GO:0016491">
    <property type="term" value="F:oxidoreductase activity"/>
    <property type="evidence" value="ECO:0007669"/>
    <property type="project" value="UniProtKB-KW"/>
</dbReference>
<evidence type="ECO:0000313" key="8">
    <source>
        <dbReference type="EMBL" id="MBG9375644.1"/>
    </source>
</evidence>
<evidence type="ECO:0000256" key="6">
    <source>
        <dbReference type="SAM" id="SignalP"/>
    </source>
</evidence>
<feature type="chain" id="PRO_5037389462" evidence="6">
    <location>
        <begin position="25"/>
        <end position="496"/>
    </location>
</feature>
<evidence type="ECO:0000256" key="4">
    <source>
        <dbReference type="ARBA" id="ARBA00023002"/>
    </source>
</evidence>
<dbReference type="InterPro" id="IPR002937">
    <property type="entry name" value="Amino_oxidase"/>
</dbReference>
<evidence type="ECO:0000256" key="3">
    <source>
        <dbReference type="ARBA" id="ARBA00022746"/>
    </source>
</evidence>
<dbReference type="PROSITE" id="PS51257">
    <property type="entry name" value="PROKAR_LIPOPROTEIN"/>
    <property type="match status" value="1"/>
</dbReference>
<accession>A0A931GXG4</accession>
<feature type="domain" description="Amine oxidase" evidence="7">
    <location>
        <begin position="12"/>
        <end position="490"/>
    </location>
</feature>
<reference evidence="8" key="1">
    <citation type="submission" date="2020-11" db="EMBL/GenBank/DDBJ databases">
        <title>Bacterial whole genome sequence for Panacibacter sp. DH6.</title>
        <authorList>
            <person name="Le V."/>
            <person name="Ko S."/>
            <person name="Ahn C.-Y."/>
            <person name="Oh H.-M."/>
        </authorList>
    </citation>
    <scope>NUCLEOTIDE SEQUENCE</scope>
    <source>
        <strain evidence="8">DH6</strain>
    </source>
</reference>
<dbReference type="PRINTS" id="PR00419">
    <property type="entry name" value="ADXRDTASE"/>
</dbReference>
<comment type="caution">
    <text evidence="8">The sequence shown here is derived from an EMBL/GenBank/DDBJ whole genome shotgun (WGS) entry which is preliminary data.</text>
</comment>
<protein>
    <submittedName>
        <fullName evidence="8">Phytoene desaturase</fullName>
    </submittedName>
</protein>
<sequence length="496" mass="56082">MKKKIIVIGSGFAGLSAACFMAKAGCDVTVLEKQPTPGGRARQLKADGFTFDMGPSWYWMPDVFEHFFNAFGKKVSDYYTLHRLDPSYRIYEQERTLDIPAGYQALKDLFEQLEPGSGARLDKFLDEAAYKYQVGINKLVHKPGRSLNEFLDWDLLTGIFRLDVFNSVKSHVAKYFTHPSIRQLMEFPVLFLGALPEKTPALYSLMNYADIKGGTWYPEGGMYSIVNAMYQLALELGVRFHFNHSVKEIIIESSAAKKVIAEYDGKPLVYTADAVIGGADYHHIESALLPGEYRSYSETYWNNRVMAPGCLIYYIGLNKRLNGILHHSLFFDASFEKHGREIYVTKEWPSDPLFYVSATSVTDHNVAPHGCENLFFLIPVAAGLENDDEALRDHYFNKVVTRMEQRTGQSIRPHIIYKRTFAHSNFIEEYNAFKGNAYGLANTLMQTAILKPACRSRKVKNLFYTGQLTVPGPGVPPSLISGEVVAKQVLKSFKDR</sequence>
<dbReference type="NCBIfam" id="TIGR02734">
    <property type="entry name" value="crtI_fam"/>
    <property type="match status" value="1"/>
</dbReference>
<evidence type="ECO:0000256" key="1">
    <source>
        <dbReference type="ARBA" id="ARBA00004829"/>
    </source>
</evidence>
<evidence type="ECO:0000256" key="2">
    <source>
        <dbReference type="ARBA" id="ARBA00006046"/>
    </source>
</evidence>
<dbReference type="RefSeq" id="WP_196989684.1">
    <property type="nucleotide sequence ID" value="NZ_JADWYR010000001.1"/>
</dbReference>
<dbReference type="Gene3D" id="3.50.50.60">
    <property type="entry name" value="FAD/NAD(P)-binding domain"/>
    <property type="match status" value="2"/>
</dbReference>
<dbReference type="Proteomes" id="UP000628448">
    <property type="component" value="Unassembled WGS sequence"/>
</dbReference>
<dbReference type="InterPro" id="IPR036188">
    <property type="entry name" value="FAD/NAD-bd_sf"/>
</dbReference>
<comment type="similarity">
    <text evidence="2 5">Belongs to the carotenoid/retinoid oxidoreductase family.</text>
</comment>
<keyword evidence="9" id="KW-1185">Reference proteome</keyword>
<dbReference type="SUPFAM" id="SSF51905">
    <property type="entry name" value="FAD/NAD(P)-binding domain"/>
    <property type="match status" value="1"/>
</dbReference>
<evidence type="ECO:0000256" key="5">
    <source>
        <dbReference type="RuleBase" id="RU362075"/>
    </source>
</evidence>
<dbReference type="Pfam" id="PF01593">
    <property type="entry name" value="Amino_oxidase"/>
    <property type="match status" value="1"/>
</dbReference>
<feature type="signal peptide" evidence="6">
    <location>
        <begin position="1"/>
        <end position="24"/>
    </location>
</feature>
<organism evidence="8 9">
    <name type="scientific">Panacibacter microcysteis</name>
    <dbReference type="NCBI Taxonomy" id="2793269"/>
    <lineage>
        <taxon>Bacteria</taxon>
        <taxon>Pseudomonadati</taxon>
        <taxon>Bacteroidota</taxon>
        <taxon>Chitinophagia</taxon>
        <taxon>Chitinophagales</taxon>
        <taxon>Chitinophagaceae</taxon>
        <taxon>Panacibacter</taxon>
    </lineage>
</organism>
<dbReference type="PANTHER" id="PTHR43734:SF1">
    <property type="entry name" value="PHYTOENE DESATURASE"/>
    <property type="match status" value="1"/>
</dbReference>
<keyword evidence="6" id="KW-0732">Signal</keyword>
<name>A0A931GXG4_9BACT</name>
<proteinExistence type="inferred from homology"/>